<keyword evidence="1" id="KW-0653">Protein transport</keyword>
<evidence type="ECO:0000313" key="2">
    <source>
        <dbReference type="EMBL" id="ORX49413.1"/>
    </source>
</evidence>
<proteinExistence type="inferred from homology"/>
<dbReference type="GO" id="GO:0006325">
    <property type="term" value="P:chromatin organization"/>
    <property type="evidence" value="ECO:0007669"/>
    <property type="project" value="UniProtKB-KW"/>
</dbReference>
<dbReference type="GO" id="GO:0071819">
    <property type="term" value="C:DUBm complex"/>
    <property type="evidence" value="ECO:0007669"/>
    <property type="project" value="UniProtKB-UniRule"/>
</dbReference>
<dbReference type="InterPro" id="IPR038212">
    <property type="entry name" value="TF_EnY2_sf"/>
</dbReference>
<comment type="function">
    <text evidence="1">Involved in mRNA export coupled transcription activation by association with both the TREX-2 and the SAGA complexes. At the promoters, SAGA is required for recruitment of the basal transcription machinery. It influences RNA polymerase II transcriptional activity through different activities such as TBP interaction and promoter selectivity, interaction with transcription activators, and chromatin modification through histone acetylation and deubiquitination. Within the SAGA complex, participates to a subcomplex required for deubiquitination of H2B and for the maintenance of steady-state H3 methylation levels. The TREX-2 complex functions in docking export-competent ribonucleoprotein particles (mRNPs) to the nuclear entrance of the nuclear pore complex (nuclear basket). TREX-2 participates in mRNA export and accurate chromatin positioning in the nucleus by tethering genes to the nuclear periphery. May also be involved in cytoplasmic mRNA decay by interaction with components of P-bodies.</text>
</comment>
<dbReference type="InterPro" id="IPR018783">
    <property type="entry name" value="TF_ENY2"/>
</dbReference>
<accession>A0A1X2GAR9</accession>
<dbReference type="OrthoDB" id="6221744at2759"/>
<dbReference type="HAMAP" id="MF_03046">
    <property type="entry name" value="ENY2_Sus1"/>
    <property type="match status" value="1"/>
</dbReference>
<organism evidence="2 3">
    <name type="scientific">Hesseltinella vesiculosa</name>
    <dbReference type="NCBI Taxonomy" id="101127"/>
    <lineage>
        <taxon>Eukaryota</taxon>
        <taxon>Fungi</taxon>
        <taxon>Fungi incertae sedis</taxon>
        <taxon>Mucoromycota</taxon>
        <taxon>Mucoromycotina</taxon>
        <taxon>Mucoromycetes</taxon>
        <taxon>Mucorales</taxon>
        <taxon>Cunninghamellaceae</taxon>
        <taxon>Hesseltinella</taxon>
    </lineage>
</organism>
<dbReference type="GO" id="GO:0015031">
    <property type="term" value="P:protein transport"/>
    <property type="evidence" value="ECO:0007669"/>
    <property type="project" value="UniProtKB-KW"/>
</dbReference>
<keyword evidence="1" id="KW-0539">Nucleus</keyword>
<dbReference type="GO" id="GO:0000124">
    <property type="term" value="C:SAGA complex"/>
    <property type="evidence" value="ECO:0007669"/>
    <property type="project" value="UniProtKB-UniRule"/>
</dbReference>
<dbReference type="GO" id="GO:0005654">
    <property type="term" value="C:nucleoplasm"/>
    <property type="evidence" value="ECO:0007669"/>
    <property type="project" value="UniProtKB-SubCell"/>
</dbReference>
<keyword evidence="1" id="KW-0509">mRNA transport</keyword>
<dbReference type="GO" id="GO:0003713">
    <property type="term" value="F:transcription coactivator activity"/>
    <property type="evidence" value="ECO:0007669"/>
    <property type="project" value="UniProtKB-UniRule"/>
</dbReference>
<dbReference type="STRING" id="101127.A0A1X2GAR9"/>
<evidence type="ECO:0000313" key="3">
    <source>
        <dbReference type="Proteomes" id="UP000242146"/>
    </source>
</evidence>
<dbReference type="Proteomes" id="UP000242146">
    <property type="component" value="Unassembled WGS sequence"/>
</dbReference>
<keyword evidence="1" id="KW-0156">Chromatin regulator</keyword>
<protein>
    <recommendedName>
        <fullName evidence="1">Transcription and mRNA export factor SUS1</fullName>
    </recommendedName>
</protein>
<dbReference type="PANTHER" id="PTHR12514">
    <property type="entry name" value="ENHANCER OF YELLOW 2 TRANSCRIPTION FACTOR"/>
    <property type="match status" value="1"/>
</dbReference>
<dbReference type="GO" id="GO:0006368">
    <property type="term" value="P:transcription elongation by RNA polymerase II"/>
    <property type="evidence" value="ECO:0007669"/>
    <property type="project" value="UniProtKB-UniRule"/>
</dbReference>
<keyword evidence="1" id="KW-0805">Transcription regulation</keyword>
<keyword evidence="1" id="KW-0804">Transcription</keyword>
<dbReference type="Gene3D" id="1.10.246.140">
    <property type="match status" value="1"/>
</dbReference>
<reference evidence="2 3" key="1">
    <citation type="submission" date="2016-07" db="EMBL/GenBank/DDBJ databases">
        <title>Pervasive Adenine N6-methylation of Active Genes in Fungi.</title>
        <authorList>
            <consortium name="DOE Joint Genome Institute"/>
            <person name="Mondo S.J."/>
            <person name="Dannebaum R.O."/>
            <person name="Kuo R.C."/>
            <person name="Labutti K."/>
            <person name="Haridas S."/>
            <person name="Kuo A."/>
            <person name="Salamov A."/>
            <person name="Ahrendt S.R."/>
            <person name="Lipzen A."/>
            <person name="Sullivan W."/>
            <person name="Andreopoulos W.B."/>
            <person name="Clum A."/>
            <person name="Lindquist E."/>
            <person name="Daum C."/>
            <person name="Ramamoorthy G.K."/>
            <person name="Gryganskyi A."/>
            <person name="Culley D."/>
            <person name="Magnuson J.K."/>
            <person name="James T.Y."/>
            <person name="O'Malley M.A."/>
            <person name="Stajich J.E."/>
            <person name="Spatafora J.W."/>
            <person name="Visel A."/>
            <person name="Grigoriev I.V."/>
        </authorList>
    </citation>
    <scope>NUCLEOTIDE SEQUENCE [LARGE SCALE GENOMIC DNA]</scope>
    <source>
        <strain evidence="2 3">NRRL 3301</strain>
    </source>
</reference>
<name>A0A1X2GAR9_9FUNG</name>
<dbReference type="GO" id="GO:0006406">
    <property type="term" value="P:mRNA export from nucleus"/>
    <property type="evidence" value="ECO:0007669"/>
    <property type="project" value="UniProtKB-UniRule"/>
</dbReference>
<dbReference type="GO" id="GO:0005643">
    <property type="term" value="C:nuclear pore"/>
    <property type="evidence" value="ECO:0007669"/>
    <property type="project" value="UniProtKB-UniRule"/>
</dbReference>
<comment type="subcellular location">
    <subcellularLocation>
        <location evidence="1">Nucleus</location>
        <location evidence="1">Nucleoplasm</location>
    </subcellularLocation>
    <subcellularLocation>
        <location evidence="1">Cytoplasm</location>
        <location evidence="1">P-body</location>
    </subcellularLocation>
</comment>
<comment type="similarity">
    <text evidence="1">Belongs to the ENY2 family.</text>
</comment>
<dbReference type="GO" id="GO:0000932">
    <property type="term" value="C:P-body"/>
    <property type="evidence" value="ECO:0007669"/>
    <property type="project" value="UniProtKB-SubCell"/>
</dbReference>
<dbReference type="Pfam" id="PF10163">
    <property type="entry name" value="EnY2"/>
    <property type="match status" value="1"/>
</dbReference>
<comment type="subunit">
    <text evidence="1">Component of the nuclear pore complex (NPC)-associated TREX-2 complex (transcription and export complex 2), composed of at least SUS1, SAC3, THP1, SEM1, and CDC31. TREX-2 contains 2 SUS1 chains. The TREX-2 complex interacts with the nucleoporin NUP1. Component of the 1.8 MDa SAGA transcription coactivator-HAT complex. SAGA is built of 5 distinct domains with specialized functions. Within the SAGA complex, SUS1, SGF11, SGF73 and UBP8 form an additional subcomplex of SAGA called the DUB module (deubiquitination module). Interacts directly with THP1, SAC3, SGF11, and with the RNA polymerase II.</text>
</comment>
<dbReference type="EMBL" id="MCGT01000026">
    <property type="protein sequence ID" value="ORX49413.1"/>
    <property type="molecule type" value="Genomic_DNA"/>
</dbReference>
<keyword evidence="1" id="KW-0811">Translocation</keyword>
<keyword evidence="3" id="KW-1185">Reference proteome</keyword>
<sequence>MATPDDELIAALSRQFVNSGEKQRLLALLKSKLTEANWSDAYYAHCRTAIQDRKDNVTMEELIEMNSDHGRSMISESIKKELLVHIKKFLHDALVNPTPSNEE</sequence>
<evidence type="ECO:0000256" key="1">
    <source>
        <dbReference type="HAMAP-Rule" id="MF_03046"/>
    </source>
</evidence>
<keyword evidence="1" id="KW-0813">Transport</keyword>
<keyword evidence="1" id="KW-0010">Activator</keyword>
<dbReference type="AlphaFoldDB" id="A0A1X2GAR9"/>
<keyword evidence="1" id="KW-0963">Cytoplasm</keyword>
<dbReference type="GO" id="GO:0070390">
    <property type="term" value="C:transcription export complex 2"/>
    <property type="evidence" value="ECO:0007669"/>
    <property type="project" value="UniProtKB-UniRule"/>
</dbReference>
<gene>
    <name evidence="1" type="primary">SUS1</name>
    <name evidence="2" type="ORF">DM01DRAFT_1409403</name>
</gene>
<comment type="caution">
    <text evidence="2">The sequence shown here is derived from an EMBL/GenBank/DDBJ whole genome shotgun (WGS) entry which is preliminary data.</text>
</comment>